<dbReference type="InterPro" id="IPR017930">
    <property type="entry name" value="Myb_dom"/>
</dbReference>
<dbReference type="AlphaFoldDB" id="A0A401GFF1"/>
<dbReference type="Pfam" id="PF13921">
    <property type="entry name" value="Myb_DNA-bind_6"/>
    <property type="match status" value="1"/>
</dbReference>
<dbReference type="InParanoid" id="A0A401GFF1"/>
<dbReference type="SUPFAM" id="SSF46689">
    <property type="entry name" value="Homeodomain-like"/>
    <property type="match status" value="2"/>
</dbReference>
<dbReference type="Gene3D" id="1.10.10.60">
    <property type="entry name" value="Homeodomain-like"/>
    <property type="match status" value="3"/>
</dbReference>
<comment type="caution">
    <text evidence="4">The sequence shown here is derived from an EMBL/GenBank/DDBJ whole genome shotgun (WGS) entry which is preliminary data.</text>
</comment>
<dbReference type="PROSITE" id="PS51294">
    <property type="entry name" value="HTH_MYB"/>
    <property type="match status" value="3"/>
</dbReference>
<evidence type="ECO:0000313" key="5">
    <source>
        <dbReference type="Proteomes" id="UP000287166"/>
    </source>
</evidence>
<feature type="domain" description="HTH myb-type" evidence="3">
    <location>
        <begin position="67"/>
        <end position="118"/>
    </location>
</feature>
<feature type="domain" description="HTH myb-type" evidence="3">
    <location>
        <begin position="123"/>
        <end position="170"/>
    </location>
</feature>
<evidence type="ECO:0000256" key="1">
    <source>
        <dbReference type="SAM" id="MobiDB-lite"/>
    </source>
</evidence>
<dbReference type="Pfam" id="PF00249">
    <property type="entry name" value="Myb_DNA-binding"/>
    <property type="match status" value="1"/>
</dbReference>
<reference evidence="4 5" key="1">
    <citation type="journal article" date="2018" name="Sci. Rep.">
        <title>Genome sequence of the cauliflower mushroom Sparassis crispa (Hanabiratake) and its association with beneficial usage.</title>
        <authorList>
            <person name="Kiyama R."/>
            <person name="Furutani Y."/>
            <person name="Kawaguchi K."/>
            <person name="Nakanishi T."/>
        </authorList>
    </citation>
    <scope>NUCLEOTIDE SEQUENCE [LARGE SCALE GENOMIC DNA]</scope>
</reference>
<evidence type="ECO:0000259" key="2">
    <source>
        <dbReference type="PROSITE" id="PS50090"/>
    </source>
</evidence>
<feature type="compositionally biased region" description="Low complexity" evidence="1">
    <location>
        <begin position="193"/>
        <end position="214"/>
    </location>
</feature>
<dbReference type="RefSeq" id="XP_027611830.1">
    <property type="nucleotide sequence ID" value="XM_027756029.1"/>
</dbReference>
<dbReference type="GO" id="GO:0045944">
    <property type="term" value="P:positive regulation of transcription by RNA polymerase II"/>
    <property type="evidence" value="ECO:0007669"/>
    <property type="project" value="TreeGrafter"/>
</dbReference>
<dbReference type="InterPro" id="IPR001005">
    <property type="entry name" value="SANT/Myb"/>
</dbReference>
<dbReference type="STRING" id="139825.A0A401GFF1"/>
<dbReference type="InterPro" id="IPR009057">
    <property type="entry name" value="Homeodomain-like_sf"/>
</dbReference>
<feature type="region of interest" description="Disordered" evidence="1">
    <location>
        <begin position="251"/>
        <end position="270"/>
    </location>
</feature>
<dbReference type="PROSITE" id="PS50090">
    <property type="entry name" value="MYB_LIKE"/>
    <property type="match status" value="3"/>
</dbReference>
<evidence type="ECO:0000259" key="3">
    <source>
        <dbReference type="PROSITE" id="PS51294"/>
    </source>
</evidence>
<keyword evidence="5" id="KW-1185">Reference proteome</keyword>
<feature type="domain" description="Myb-like" evidence="2">
    <location>
        <begin position="64"/>
        <end position="114"/>
    </location>
</feature>
<sequence>MQTQDEAQPRDRRPWTEEEDEKLLAAIEEEDPDTNPPSRWHAIAQHIPNRTNKDCRKRWWAQMATVVSKGSWTNDEDERLFNAVEELGPKWALVASRVRTRNSGQCAKRWNDALNPSIDRSGWSREEDELLLKGVEEQGHSWANIARNCLPGRTGLAAKNRYNHLLRGSDRPAGSRSRRNTTIITSSRRRTRGASVSSPSSYSPASPQSYSATSRSSPEGSMPPSTPEPLTENDVGASGCTVEAGPVDRTKMKSGRMCQDTPSGSFSPPAGPAMEHQILDLFMSDAFADLSANSPTSLLDHVPPAGTPPILGDIEQYNLFGPWSDGVLGSATFTPSSFLDPMTGVSQQASSSVAPHFSGDILDLHGFQPAAAPEKADFLTSSSALHPQLRSPYVTSPPSDFPAFSDAQVTIGSVPSLPDRARIQVSQPNVDRSDRRIAVAVAICDRQDIGSTVQSLSHSLSTILTRGQGAGSQ</sequence>
<feature type="region of interest" description="Disordered" evidence="1">
    <location>
        <begin position="166"/>
        <end position="246"/>
    </location>
</feature>
<dbReference type="OrthoDB" id="2143914at2759"/>
<feature type="domain" description="Myb-like" evidence="2">
    <location>
        <begin position="115"/>
        <end position="166"/>
    </location>
</feature>
<dbReference type="GO" id="GO:0000978">
    <property type="term" value="F:RNA polymerase II cis-regulatory region sequence-specific DNA binding"/>
    <property type="evidence" value="ECO:0007669"/>
    <property type="project" value="TreeGrafter"/>
</dbReference>
<protein>
    <submittedName>
        <fullName evidence="4">Transcriptional activator Myb</fullName>
    </submittedName>
</protein>
<dbReference type="EMBL" id="BFAD01000003">
    <property type="protein sequence ID" value="GBE80917.1"/>
    <property type="molecule type" value="Genomic_DNA"/>
</dbReference>
<dbReference type="PANTHER" id="PTHR45614:SF199">
    <property type="entry name" value="MYB-LIKE TRANSCRIPTION FACTOR (EUROFUNG)-RELATED"/>
    <property type="match status" value="1"/>
</dbReference>
<proteinExistence type="predicted"/>
<dbReference type="SMART" id="SM00717">
    <property type="entry name" value="SANT"/>
    <property type="match status" value="3"/>
</dbReference>
<dbReference type="GeneID" id="38777834"/>
<dbReference type="CDD" id="cd00167">
    <property type="entry name" value="SANT"/>
    <property type="match status" value="3"/>
</dbReference>
<dbReference type="GO" id="GO:0000278">
    <property type="term" value="P:mitotic cell cycle"/>
    <property type="evidence" value="ECO:0007669"/>
    <property type="project" value="TreeGrafter"/>
</dbReference>
<dbReference type="GO" id="GO:0005634">
    <property type="term" value="C:nucleus"/>
    <property type="evidence" value="ECO:0007669"/>
    <property type="project" value="TreeGrafter"/>
</dbReference>
<evidence type="ECO:0000313" key="4">
    <source>
        <dbReference type="EMBL" id="GBE80917.1"/>
    </source>
</evidence>
<dbReference type="PANTHER" id="PTHR45614">
    <property type="entry name" value="MYB PROTEIN-RELATED"/>
    <property type="match status" value="1"/>
</dbReference>
<feature type="domain" description="Myb-like" evidence="2">
    <location>
        <begin position="7"/>
        <end position="63"/>
    </location>
</feature>
<dbReference type="GO" id="GO:0000981">
    <property type="term" value="F:DNA-binding transcription factor activity, RNA polymerase II-specific"/>
    <property type="evidence" value="ECO:0007669"/>
    <property type="project" value="TreeGrafter"/>
</dbReference>
<dbReference type="InterPro" id="IPR050560">
    <property type="entry name" value="MYB_TF"/>
</dbReference>
<dbReference type="Proteomes" id="UP000287166">
    <property type="component" value="Unassembled WGS sequence"/>
</dbReference>
<name>A0A401GFF1_9APHY</name>
<organism evidence="4 5">
    <name type="scientific">Sparassis crispa</name>
    <dbReference type="NCBI Taxonomy" id="139825"/>
    <lineage>
        <taxon>Eukaryota</taxon>
        <taxon>Fungi</taxon>
        <taxon>Dikarya</taxon>
        <taxon>Basidiomycota</taxon>
        <taxon>Agaricomycotina</taxon>
        <taxon>Agaricomycetes</taxon>
        <taxon>Polyporales</taxon>
        <taxon>Sparassidaceae</taxon>
        <taxon>Sparassis</taxon>
    </lineage>
</organism>
<accession>A0A401GFF1</accession>
<gene>
    <name evidence="4" type="ORF">SCP_0306390</name>
</gene>
<feature type="domain" description="HTH myb-type" evidence="3">
    <location>
        <begin position="7"/>
        <end position="59"/>
    </location>
</feature>